<comment type="caution">
    <text evidence="10">The sequence shown here is derived from an EMBL/GenBank/DDBJ whole genome shotgun (WGS) entry which is preliminary data.</text>
</comment>
<dbReference type="Pfam" id="PF00270">
    <property type="entry name" value="DEAD"/>
    <property type="match status" value="1"/>
</dbReference>
<reference evidence="10" key="1">
    <citation type="journal article" date="2020" name="Fungal Divers.">
        <title>Resolving the Mortierellaceae phylogeny through synthesis of multi-gene phylogenetics and phylogenomics.</title>
        <authorList>
            <person name="Vandepol N."/>
            <person name="Liber J."/>
            <person name="Desiro A."/>
            <person name="Na H."/>
            <person name="Kennedy M."/>
            <person name="Barry K."/>
            <person name="Grigoriev I.V."/>
            <person name="Miller A.N."/>
            <person name="O'Donnell K."/>
            <person name="Stajich J.E."/>
            <person name="Bonito G."/>
        </authorList>
    </citation>
    <scope>NUCLEOTIDE SEQUENCE</scope>
    <source>
        <strain evidence="10">NRRL 6426</strain>
    </source>
</reference>
<evidence type="ECO:0000259" key="8">
    <source>
        <dbReference type="PROSITE" id="PS51194"/>
    </source>
</evidence>
<feature type="short sequence motif" description="Q motif" evidence="6">
    <location>
        <begin position="98"/>
        <end position="126"/>
    </location>
</feature>
<dbReference type="AlphaFoldDB" id="A0A9P5V698"/>
<dbReference type="Gene3D" id="3.40.50.300">
    <property type="entry name" value="P-loop containing nucleotide triphosphate hydrolases"/>
    <property type="match status" value="2"/>
</dbReference>
<evidence type="ECO:0000256" key="3">
    <source>
        <dbReference type="ARBA" id="ARBA00022801"/>
    </source>
</evidence>
<dbReference type="GO" id="GO:0016787">
    <property type="term" value="F:hydrolase activity"/>
    <property type="evidence" value="ECO:0007669"/>
    <property type="project" value="UniProtKB-KW"/>
</dbReference>
<dbReference type="FunFam" id="3.40.50.300:FF:000008">
    <property type="entry name" value="ATP-dependent RNA helicase RhlB"/>
    <property type="match status" value="1"/>
</dbReference>
<dbReference type="SMART" id="SM00487">
    <property type="entry name" value="DEXDc"/>
    <property type="match status" value="1"/>
</dbReference>
<dbReference type="InterPro" id="IPR011545">
    <property type="entry name" value="DEAD/DEAH_box_helicase_dom"/>
</dbReference>
<name>A0A9P5V698_9FUNG</name>
<dbReference type="PANTHER" id="PTHR47958">
    <property type="entry name" value="ATP-DEPENDENT RNA HELICASE DBP3"/>
    <property type="match status" value="1"/>
</dbReference>
<dbReference type="InterPro" id="IPR029058">
    <property type="entry name" value="AB_hydrolase_fold"/>
</dbReference>
<dbReference type="SMART" id="SM00490">
    <property type="entry name" value="HELICc"/>
    <property type="match status" value="1"/>
</dbReference>
<dbReference type="Pfam" id="PF00271">
    <property type="entry name" value="Helicase_C"/>
    <property type="match status" value="1"/>
</dbReference>
<dbReference type="EC" id="3.6.4.13" evidence="1"/>
<sequence length="938" mass="102865">MEKPTPVNKEQERPAPQTVVQWGAKERVDPNAEGVWASEKLVYEWKEDYTDETAPAITELEHELFDEKSRINAGIHFGKYKTISVSVKGGPENRRVMNDFKELALHPMILENVVRMKYKEPTPIQQHATPLLFAGYDILACAQTGSGKTAAFLTPILSKLLSKLSKTTSQNQPGATRTRATPLALIILPTRELGIQIRLRPVVIYGGAEMKSQKEQLARGCDILIATPGRLIDAIERGLVSLAKVKYAVLDEADCILDMGFEPSIRQIMTASDMPKDESLQIALFSATFPSSVQVLARDFLKDNYIRIRVGRIGGTTSDIMQKVVKLEDHQKEETLVNLLLSQPPSRTMIFVDSKRRADKSDDVLYNKNFPCISLHGDRSQREREAAMDAFKTGRSPILITTSIASRGLDIKGVLHVINYDLCNEIDEYVHRIGRTARAGNPGLATTFYTDNNVVIAPQLVKLLVECQQTIPEFLQELMDEATSYEDADFVEEDEDGGLGASGSGAINEDGASAWGRAGDQVQISNGGDWGLPAKAPATSAGNEWGASKDVSAIPSGDDWGTAVAKAPAKANWASAANWVAKYTGQYITRKTPKEQTFMIGVAVAMLYPLSETLSIRQYRLFMSTCLKVIDLRAGLGSEAKRAKWANHVQGQGWNGYWIPFQDQVNPTASVKKGEEEVNVLKTTAVGSGCDVVLLAVHGGGFIDGKALMFLDYFRKLMKSVQQTQDVKIGILSVEYGLAPENPFPGALNEITAAYQDLVKQYGVDSKRIIIFGDSAGGNLCLSASLKLRDAYSHLGSPAGHVLICPWVRSPEPLQSSLYDLVNAAGCEMFVEAYTQNNLENLASPYTSPFNSPTLTGLSPMLVFIGGVEILRPSIEEFVERARTEGGVDVKTVVGEGRSHNYFLLNDISTKRDREESWLAIGEFVGAAHLHRLAALEN</sequence>
<gene>
    <name evidence="10" type="ORF">BG015_002279</name>
</gene>
<evidence type="ECO:0000256" key="2">
    <source>
        <dbReference type="ARBA" id="ARBA00022741"/>
    </source>
</evidence>
<dbReference type="InterPro" id="IPR013094">
    <property type="entry name" value="AB_hydrolase_3"/>
</dbReference>
<evidence type="ECO:0000256" key="5">
    <source>
        <dbReference type="ARBA" id="ARBA00022840"/>
    </source>
</evidence>
<accession>A0A9P5V698</accession>
<dbReference type="GO" id="GO:0003724">
    <property type="term" value="F:RNA helicase activity"/>
    <property type="evidence" value="ECO:0007669"/>
    <property type="project" value="UniProtKB-EC"/>
</dbReference>
<protein>
    <recommendedName>
        <fullName evidence="1">RNA helicase</fullName>
        <ecNumber evidence="1">3.6.4.13</ecNumber>
    </recommendedName>
</protein>
<dbReference type="InterPro" id="IPR014014">
    <property type="entry name" value="RNA_helicase_DEAD_Q_motif"/>
</dbReference>
<dbReference type="SUPFAM" id="SSF53474">
    <property type="entry name" value="alpha/beta-Hydrolases"/>
    <property type="match status" value="1"/>
</dbReference>
<dbReference type="PROSITE" id="PS51195">
    <property type="entry name" value="Q_MOTIF"/>
    <property type="match status" value="1"/>
</dbReference>
<dbReference type="EMBL" id="JAAAUQ010001446">
    <property type="protein sequence ID" value="KAF9138718.1"/>
    <property type="molecule type" value="Genomic_DNA"/>
</dbReference>
<evidence type="ECO:0000259" key="7">
    <source>
        <dbReference type="PROSITE" id="PS51192"/>
    </source>
</evidence>
<evidence type="ECO:0000256" key="1">
    <source>
        <dbReference type="ARBA" id="ARBA00012552"/>
    </source>
</evidence>
<dbReference type="InterPro" id="IPR027417">
    <property type="entry name" value="P-loop_NTPase"/>
</dbReference>
<keyword evidence="11" id="KW-1185">Reference proteome</keyword>
<evidence type="ECO:0000313" key="11">
    <source>
        <dbReference type="Proteomes" id="UP000748756"/>
    </source>
</evidence>
<dbReference type="PROSITE" id="PS51194">
    <property type="entry name" value="HELICASE_CTER"/>
    <property type="match status" value="1"/>
</dbReference>
<dbReference type="InterPro" id="IPR014001">
    <property type="entry name" value="Helicase_ATP-bd"/>
</dbReference>
<feature type="domain" description="DEAD-box RNA helicase Q" evidence="9">
    <location>
        <begin position="98"/>
        <end position="126"/>
    </location>
</feature>
<dbReference type="Pfam" id="PF07859">
    <property type="entry name" value="Abhydrolase_3"/>
    <property type="match status" value="1"/>
</dbReference>
<keyword evidence="5" id="KW-0067">ATP-binding</keyword>
<evidence type="ECO:0000256" key="6">
    <source>
        <dbReference type="PROSITE-ProRule" id="PRU00552"/>
    </source>
</evidence>
<dbReference type="Gene3D" id="3.40.50.1820">
    <property type="entry name" value="alpha/beta hydrolase"/>
    <property type="match status" value="1"/>
</dbReference>
<feature type="domain" description="Helicase ATP-binding" evidence="7">
    <location>
        <begin position="129"/>
        <end position="307"/>
    </location>
</feature>
<dbReference type="OrthoDB" id="196131at2759"/>
<dbReference type="GO" id="GO:0003676">
    <property type="term" value="F:nucleic acid binding"/>
    <property type="evidence" value="ECO:0007669"/>
    <property type="project" value="InterPro"/>
</dbReference>
<dbReference type="SUPFAM" id="SSF52540">
    <property type="entry name" value="P-loop containing nucleoside triphosphate hydrolases"/>
    <property type="match status" value="1"/>
</dbReference>
<proteinExistence type="predicted"/>
<dbReference type="Proteomes" id="UP000748756">
    <property type="component" value="Unassembled WGS sequence"/>
</dbReference>
<dbReference type="GO" id="GO:0005524">
    <property type="term" value="F:ATP binding"/>
    <property type="evidence" value="ECO:0007669"/>
    <property type="project" value="UniProtKB-KW"/>
</dbReference>
<evidence type="ECO:0000313" key="10">
    <source>
        <dbReference type="EMBL" id="KAF9138718.1"/>
    </source>
</evidence>
<feature type="domain" description="Helicase C-terminal" evidence="8">
    <location>
        <begin position="319"/>
        <end position="479"/>
    </location>
</feature>
<evidence type="ECO:0000256" key="4">
    <source>
        <dbReference type="ARBA" id="ARBA00022806"/>
    </source>
</evidence>
<dbReference type="CDD" id="cd18787">
    <property type="entry name" value="SF2_C_DEAD"/>
    <property type="match status" value="1"/>
</dbReference>
<dbReference type="InterPro" id="IPR001650">
    <property type="entry name" value="Helicase_C-like"/>
</dbReference>
<keyword evidence="3" id="KW-0378">Hydrolase</keyword>
<evidence type="ECO:0000259" key="9">
    <source>
        <dbReference type="PROSITE" id="PS51195"/>
    </source>
</evidence>
<organism evidence="10 11">
    <name type="scientific">Linnemannia schmuckeri</name>
    <dbReference type="NCBI Taxonomy" id="64567"/>
    <lineage>
        <taxon>Eukaryota</taxon>
        <taxon>Fungi</taxon>
        <taxon>Fungi incertae sedis</taxon>
        <taxon>Mucoromycota</taxon>
        <taxon>Mortierellomycotina</taxon>
        <taxon>Mortierellomycetes</taxon>
        <taxon>Mortierellales</taxon>
        <taxon>Mortierellaceae</taxon>
        <taxon>Linnemannia</taxon>
    </lineage>
</organism>
<dbReference type="PROSITE" id="PS51192">
    <property type="entry name" value="HELICASE_ATP_BIND_1"/>
    <property type="match status" value="1"/>
</dbReference>
<keyword evidence="2" id="KW-0547">Nucleotide-binding</keyword>
<keyword evidence="4" id="KW-0347">Helicase</keyword>